<evidence type="ECO:0000256" key="13">
    <source>
        <dbReference type="SAM" id="MobiDB-lite"/>
    </source>
</evidence>
<evidence type="ECO:0000256" key="3">
    <source>
        <dbReference type="ARBA" id="ARBA00021495"/>
    </source>
</evidence>
<dbReference type="InterPro" id="IPR036890">
    <property type="entry name" value="HATPase_C_sf"/>
</dbReference>
<evidence type="ECO:0000259" key="15">
    <source>
        <dbReference type="PROSITE" id="PS50851"/>
    </source>
</evidence>
<dbReference type="CDD" id="cd16916">
    <property type="entry name" value="HATPase_CheA-like"/>
    <property type="match status" value="1"/>
</dbReference>
<proteinExistence type="predicted"/>
<keyword evidence="6" id="KW-0808">Transferase</keyword>
<dbReference type="PROSITE" id="PS50109">
    <property type="entry name" value="HIS_KIN"/>
    <property type="match status" value="1"/>
</dbReference>
<dbReference type="PROSITE" id="PS50851">
    <property type="entry name" value="CHEW"/>
    <property type="match status" value="1"/>
</dbReference>
<dbReference type="EMBL" id="JAALFE010000001">
    <property type="protein sequence ID" value="NGQ89467.1"/>
    <property type="molecule type" value="Genomic_DNA"/>
</dbReference>
<dbReference type="GO" id="GO:0005737">
    <property type="term" value="C:cytoplasm"/>
    <property type="evidence" value="ECO:0007669"/>
    <property type="project" value="InterPro"/>
</dbReference>
<dbReference type="Gene3D" id="1.10.287.560">
    <property type="entry name" value="Histidine kinase CheA-like, homodimeric domain"/>
    <property type="match status" value="1"/>
</dbReference>
<dbReference type="InterPro" id="IPR036061">
    <property type="entry name" value="CheW-like_dom_sf"/>
</dbReference>
<evidence type="ECO:0000313" key="17">
    <source>
        <dbReference type="EMBL" id="NGQ89467.1"/>
    </source>
</evidence>
<name>A0A6M1TN46_9RHOB</name>
<dbReference type="SUPFAM" id="SSF50341">
    <property type="entry name" value="CheW-like"/>
    <property type="match status" value="1"/>
</dbReference>
<evidence type="ECO:0000256" key="12">
    <source>
        <dbReference type="PROSITE-ProRule" id="PRU00110"/>
    </source>
</evidence>
<dbReference type="Gene3D" id="3.30.565.10">
    <property type="entry name" value="Histidine kinase-like ATPase, C-terminal domain"/>
    <property type="match status" value="1"/>
</dbReference>
<evidence type="ECO:0000259" key="14">
    <source>
        <dbReference type="PROSITE" id="PS50109"/>
    </source>
</evidence>
<dbReference type="Gene3D" id="2.30.30.40">
    <property type="entry name" value="SH3 Domains"/>
    <property type="match status" value="1"/>
</dbReference>
<dbReference type="InterPro" id="IPR004105">
    <property type="entry name" value="CheA-like_dim"/>
</dbReference>
<dbReference type="EC" id="2.7.13.3" evidence="2"/>
<dbReference type="InterPro" id="IPR008207">
    <property type="entry name" value="Sig_transdc_His_kin_Hpt_dom"/>
</dbReference>
<dbReference type="InterPro" id="IPR004358">
    <property type="entry name" value="Sig_transdc_His_kin-like_C"/>
</dbReference>
<dbReference type="InterPro" id="IPR005467">
    <property type="entry name" value="His_kinase_dom"/>
</dbReference>
<dbReference type="SUPFAM" id="SSF47226">
    <property type="entry name" value="Histidine-containing phosphotransfer domain, HPT domain"/>
    <property type="match status" value="1"/>
</dbReference>
<evidence type="ECO:0000256" key="4">
    <source>
        <dbReference type="ARBA" id="ARBA00022500"/>
    </source>
</evidence>
<evidence type="ECO:0000256" key="2">
    <source>
        <dbReference type="ARBA" id="ARBA00012438"/>
    </source>
</evidence>
<dbReference type="Proteomes" id="UP000474758">
    <property type="component" value="Unassembled WGS sequence"/>
</dbReference>
<dbReference type="PROSITE" id="PS50894">
    <property type="entry name" value="HPT"/>
    <property type="match status" value="1"/>
</dbReference>
<comment type="caution">
    <text evidence="17">The sequence shown here is derived from an EMBL/GenBank/DDBJ whole genome shotgun (WGS) entry which is preliminary data.</text>
</comment>
<evidence type="ECO:0000256" key="1">
    <source>
        <dbReference type="ARBA" id="ARBA00000085"/>
    </source>
</evidence>
<sequence>MSGIDSLRPAFFEECEDLLLRMGEGLARIPDAALHNEVESIHDVFRAVHSIKGGAGAFGLTSLVGFAHAFETVLDLMRSGTLHPDASTMHILLRASDVLADLVAAARDGQPDPELMPQLLVDLDLLAEGAASPEDEAAALAFEPMRIDVIPIEPALSQAPPDPTGFAITFEPYPALYATGHEPVALLRALADLGTTDVTADLSGIGPLDTFDPAQPGLRWQLALQTTAPREDVMAIFDFVQDLALVTVEPLHPDPPSLASEPQMAAPFVTPLPQPSPVQPTPAPAHPRTASVTPAAPPAMPTIRVNLDRVDRLINQIGELVIMEAMLSQAISIAGLSKDGDVSSSLEGIKQLAARIQESVMSIRAQPLKSVFQRLDRITREAADATHKQVRLETFGEATEVDKTVIERLVDPLTHMIRNAVDHGIEPADRRIAAGKPPEGVITLSAAHRSGRVIIELADDGAGINRTRVREIAEARGLVPAGAQLSPAEIDNLLFLPGFSSKEEVSALSGRGVGLDVVRREIQSLGGRVSIQSTPGQGSLFTIALPLTLAVLEGMLIGVGGETMILPISSIIETLRPDESEIHSLGRNGRLIAKRGEMIPIIDLAQSLGFTSRQDDQRQVLILVECDSGGRAALAADQIFDQRQVVIKSLEDNYGTVRGISAATILGDGRIALIVDPEEIVARAVAETKPMPLAANG</sequence>
<keyword evidence="9" id="KW-0067">ATP-binding</keyword>
<dbReference type="RefSeq" id="WP_165046566.1">
    <property type="nucleotide sequence ID" value="NZ_JAALFE010000001.1"/>
</dbReference>
<dbReference type="Pfam" id="PF01584">
    <property type="entry name" value="CheW"/>
    <property type="match status" value="1"/>
</dbReference>
<feature type="domain" description="HPt" evidence="16">
    <location>
        <begin position="1"/>
        <end position="106"/>
    </location>
</feature>
<dbReference type="GO" id="GO:0006935">
    <property type="term" value="P:chemotaxis"/>
    <property type="evidence" value="ECO:0007669"/>
    <property type="project" value="UniProtKB-KW"/>
</dbReference>
<dbReference type="SMART" id="SM00260">
    <property type="entry name" value="CheW"/>
    <property type="match status" value="1"/>
</dbReference>
<gene>
    <name evidence="17" type="ORF">G5V65_01055</name>
</gene>
<evidence type="ECO:0000259" key="16">
    <source>
        <dbReference type="PROSITE" id="PS50894"/>
    </source>
</evidence>
<dbReference type="InterPro" id="IPR002545">
    <property type="entry name" value="CheW-lke_dom"/>
</dbReference>
<keyword evidence="18" id="KW-1185">Reference proteome</keyword>
<feature type="region of interest" description="Disordered" evidence="13">
    <location>
        <begin position="271"/>
        <end position="297"/>
    </location>
</feature>
<keyword evidence="10" id="KW-0902">Two-component regulatory system</keyword>
<keyword evidence="7" id="KW-0547">Nucleotide-binding</keyword>
<evidence type="ECO:0000256" key="5">
    <source>
        <dbReference type="ARBA" id="ARBA00022553"/>
    </source>
</evidence>
<accession>A0A6M1TN46</accession>
<reference evidence="17 18" key="1">
    <citation type="submission" date="2020-02" db="EMBL/GenBank/DDBJ databases">
        <title>Rhodobacter translucens sp. nov., a novel bacterium isolated from activated sludge.</title>
        <authorList>
            <person name="Liu J."/>
        </authorList>
    </citation>
    <scope>NUCLEOTIDE SEQUENCE [LARGE SCALE GENOMIC DNA]</scope>
    <source>
        <strain evidence="17 18">HX-7-19</strain>
    </source>
</reference>
<comment type="catalytic activity">
    <reaction evidence="1">
        <text>ATP + protein L-histidine = ADP + protein N-phospho-L-histidine.</text>
        <dbReference type="EC" id="2.7.13.3"/>
    </reaction>
</comment>
<dbReference type="InterPro" id="IPR036641">
    <property type="entry name" value="HPT_dom_sf"/>
</dbReference>
<dbReference type="FunFam" id="3.30.565.10:FF:000016">
    <property type="entry name" value="Chemotaxis protein CheA, putative"/>
    <property type="match status" value="1"/>
</dbReference>
<evidence type="ECO:0000256" key="11">
    <source>
        <dbReference type="ARBA" id="ARBA00035100"/>
    </source>
</evidence>
<dbReference type="InterPro" id="IPR037006">
    <property type="entry name" value="CheA-like_homodim_sf"/>
</dbReference>
<dbReference type="AlphaFoldDB" id="A0A6M1TN46"/>
<comment type="function">
    <text evidence="11">Involved in the transmission of sensory signals from the chemoreceptors to the flagellar motors. CheA is autophosphorylated; it can transfer its phosphate group to either CheB or CheY.</text>
</comment>
<dbReference type="SUPFAM" id="SSF55874">
    <property type="entry name" value="ATPase domain of HSP90 chaperone/DNA topoisomerase II/histidine kinase"/>
    <property type="match status" value="1"/>
</dbReference>
<evidence type="ECO:0000256" key="10">
    <source>
        <dbReference type="ARBA" id="ARBA00023012"/>
    </source>
</evidence>
<dbReference type="InterPro" id="IPR003594">
    <property type="entry name" value="HATPase_dom"/>
</dbReference>
<organism evidence="17 18">
    <name type="scientific">Paragemmobacter kunshanensis</name>
    <dbReference type="NCBI Taxonomy" id="2583234"/>
    <lineage>
        <taxon>Bacteria</taxon>
        <taxon>Pseudomonadati</taxon>
        <taxon>Pseudomonadota</taxon>
        <taxon>Alphaproteobacteria</taxon>
        <taxon>Rhodobacterales</taxon>
        <taxon>Paracoccaceae</taxon>
        <taxon>Paragemmobacter</taxon>
    </lineage>
</organism>
<dbReference type="Pfam" id="PF02895">
    <property type="entry name" value="H-kinase_dim"/>
    <property type="match status" value="1"/>
</dbReference>
<dbReference type="SMART" id="SM00387">
    <property type="entry name" value="HATPase_c"/>
    <property type="match status" value="1"/>
</dbReference>
<evidence type="ECO:0000313" key="18">
    <source>
        <dbReference type="Proteomes" id="UP000474758"/>
    </source>
</evidence>
<keyword evidence="4" id="KW-0145">Chemotaxis</keyword>
<keyword evidence="5 12" id="KW-0597">Phosphoprotein</keyword>
<dbReference type="SMART" id="SM01231">
    <property type="entry name" value="H-kinase_dim"/>
    <property type="match status" value="1"/>
</dbReference>
<dbReference type="CDD" id="cd00731">
    <property type="entry name" value="CheA_reg"/>
    <property type="match status" value="1"/>
</dbReference>
<feature type="domain" description="Histidine kinase" evidence="14">
    <location>
        <begin position="349"/>
        <end position="549"/>
    </location>
</feature>
<dbReference type="SUPFAM" id="SSF47384">
    <property type="entry name" value="Homodimeric domain of signal transducing histidine kinase"/>
    <property type="match status" value="1"/>
</dbReference>
<dbReference type="PRINTS" id="PR00344">
    <property type="entry name" value="BCTRLSENSOR"/>
</dbReference>
<evidence type="ECO:0000256" key="8">
    <source>
        <dbReference type="ARBA" id="ARBA00022777"/>
    </source>
</evidence>
<evidence type="ECO:0000256" key="6">
    <source>
        <dbReference type="ARBA" id="ARBA00022679"/>
    </source>
</evidence>
<evidence type="ECO:0000256" key="7">
    <source>
        <dbReference type="ARBA" id="ARBA00022741"/>
    </source>
</evidence>
<dbReference type="CDD" id="cd00088">
    <property type="entry name" value="HPT"/>
    <property type="match status" value="1"/>
</dbReference>
<dbReference type="PANTHER" id="PTHR43395:SF10">
    <property type="entry name" value="CHEMOTAXIS PROTEIN CHEA"/>
    <property type="match status" value="1"/>
</dbReference>
<protein>
    <recommendedName>
        <fullName evidence="3">Chemotaxis protein CheA</fullName>
        <ecNumber evidence="2">2.7.13.3</ecNumber>
    </recommendedName>
</protein>
<feature type="compositionally biased region" description="Pro residues" evidence="13">
    <location>
        <begin position="271"/>
        <end position="285"/>
    </location>
</feature>
<evidence type="ECO:0000256" key="9">
    <source>
        <dbReference type="ARBA" id="ARBA00022840"/>
    </source>
</evidence>
<dbReference type="PANTHER" id="PTHR43395">
    <property type="entry name" value="SENSOR HISTIDINE KINASE CHEA"/>
    <property type="match status" value="1"/>
</dbReference>
<dbReference type="GO" id="GO:0005524">
    <property type="term" value="F:ATP binding"/>
    <property type="evidence" value="ECO:0007669"/>
    <property type="project" value="UniProtKB-KW"/>
</dbReference>
<dbReference type="Pfam" id="PF02518">
    <property type="entry name" value="HATPase_c"/>
    <property type="match status" value="1"/>
</dbReference>
<dbReference type="GO" id="GO:0000155">
    <property type="term" value="F:phosphorelay sensor kinase activity"/>
    <property type="evidence" value="ECO:0007669"/>
    <property type="project" value="InterPro"/>
</dbReference>
<feature type="domain" description="CheW-like" evidence="15">
    <location>
        <begin position="551"/>
        <end position="686"/>
    </location>
</feature>
<dbReference type="Gene3D" id="1.20.120.160">
    <property type="entry name" value="HPT domain"/>
    <property type="match status" value="1"/>
</dbReference>
<dbReference type="InterPro" id="IPR036097">
    <property type="entry name" value="HisK_dim/P_sf"/>
</dbReference>
<dbReference type="InterPro" id="IPR051315">
    <property type="entry name" value="Bact_Chemotaxis_CheA"/>
</dbReference>
<keyword evidence="8" id="KW-0418">Kinase</keyword>
<feature type="modified residue" description="Phosphohistidine" evidence="12">
    <location>
        <position position="49"/>
    </location>
</feature>
<dbReference type="Pfam" id="PF01627">
    <property type="entry name" value="Hpt"/>
    <property type="match status" value="1"/>
</dbReference>
<dbReference type="SMART" id="SM00073">
    <property type="entry name" value="HPT"/>
    <property type="match status" value="1"/>
</dbReference>